<keyword evidence="4" id="KW-0653">Protein transport</keyword>
<feature type="region of interest" description="Disordered" evidence="7">
    <location>
        <begin position="476"/>
        <end position="528"/>
    </location>
</feature>
<evidence type="ECO:0000256" key="5">
    <source>
        <dbReference type="ARBA" id="ARBA00023034"/>
    </source>
</evidence>
<dbReference type="AlphaFoldDB" id="A0A9W8E530"/>
<evidence type="ECO:0000256" key="6">
    <source>
        <dbReference type="ARBA" id="ARBA00023054"/>
    </source>
</evidence>
<evidence type="ECO:0000256" key="1">
    <source>
        <dbReference type="ARBA" id="ARBA00004601"/>
    </source>
</evidence>
<dbReference type="GO" id="GO:0005829">
    <property type="term" value="C:cytosol"/>
    <property type="evidence" value="ECO:0007669"/>
    <property type="project" value="GOC"/>
</dbReference>
<dbReference type="GO" id="GO:0042147">
    <property type="term" value="P:retrograde transport, endosome to Golgi"/>
    <property type="evidence" value="ECO:0007669"/>
    <property type="project" value="InterPro"/>
</dbReference>
<reference evidence="9" key="1">
    <citation type="submission" date="2022-07" db="EMBL/GenBank/DDBJ databases">
        <title>Phylogenomic reconstructions and comparative analyses of Kickxellomycotina fungi.</title>
        <authorList>
            <person name="Reynolds N.K."/>
            <person name="Stajich J.E."/>
            <person name="Barry K."/>
            <person name="Grigoriev I.V."/>
            <person name="Crous P."/>
            <person name="Smith M.E."/>
        </authorList>
    </citation>
    <scope>NUCLEOTIDE SEQUENCE</scope>
    <source>
        <strain evidence="9">RSA 1196</strain>
    </source>
</reference>
<keyword evidence="5" id="KW-0333">Golgi apparatus</keyword>
<evidence type="ECO:0000259" key="8">
    <source>
        <dbReference type="Pfam" id="PF07928"/>
    </source>
</evidence>
<gene>
    <name evidence="9" type="ORF">IWQ62_001322</name>
</gene>
<dbReference type="EMBL" id="JANBPY010000201">
    <property type="protein sequence ID" value="KAJ1968314.1"/>
    <property type="molecule type" value="Genomic_DNA"/>
</dbReference>
<feature type="domain" description="Vacuolar protein sorting-associated protein 54 C-terminal" evidence="8">
    <location>
        <begin position="602"/>
        <end position="733"/>
    </location>
</feature>
<evidence type="ECO:0000313" key="10">
    <source>
        <dbReference type="Proteomes" id="UP001150925"/>
    </source>
</evidence>
<keyword evidence="3" id="KW-0813">Transport</keyword>
<comment type="subcellular location">
    <subcellularLocation>
        <location evidence="1">Golgi apparatus</location>
        <location evidence="1">trans-Golgi network</location>
    </subcellularLocation>
</comment>
<dbReference type="PANTHER" id="PTHR12965">
    <property type="entry name" value="VACUOLAR PROTEIN SORTING 54"/>
    <property type="match status" value="1"/>
</dbReference>
<sequence length="870" mass="97704">MDAQESISQCLDLVEEHLTREISQRSDAFFSALSTLQDLHDETDRCITEIHALRKELASISELDCGTGNALLRYRQRRQHLGQLREAVRTLSELRAVLDHVALLGQQDDLAGALTLLCDAKDRLAGVMAPTSNLPPELLQANVFRELYRELEVSYHSITVALQQRLPQAMLDILYRTLTKSEGSTVRDVMPLYSDEFPSLAHIATPFMDACRPPLWEQIKPVFDILQRTDQLLPIFRHLQEPFIGAVNRILEEFWITGFAELADKRVLPKSTRSSELSPAPMDESTHDHSVHQPWVVVIPTLTFDQFLEWLFQMYRVFITMIRYIGVVRDTLCRSMAQAAGDPQAPGSSSLEPVLDELEELVDAILHLSHVQCARAIGQRSDQNAQLDLKSFYRLYALSWAFIFELESITLQTCFGLRGTLISQSKAFLNHFHMERTKQLILLIESDQWSQKGVPIDFQQMVDRIVGSARLKLTPVTDRPSASANTTPVDHTQSESSQSPGKSTGVGDSVSGRPRSQSKSSRTVPPLLVLEIDSENNTRIRSADSAQRQSHRSSVDSISSLLDGVGQDSWYADPELLQSYRRSSCTASESNDTQSCVVVQGQSFHVVGCSLMLIKLMIDYIQCAANVQILATDVLQRIVEIFKLFNSRTCQVILGAGAMRSAGLRNITAKHIALASQSLGLVITFLPFVRECLRQTLNTSHEGLLDEFDRILKDYKEHQSELHNKLVTIMTERAQFHGKTIQATGWDVKNANPKDFNPTPNMELLVKETKTLHKVLGKYLPMNILQQVMSSVLRMYTQKLSDHLRTVTITTVQGKQRLLSDIQYFVQRLSTMDHIEPPGNQLEVLVNNLSIAPKVSPPPLPIRSPAPGGN</sequence>
<feature type="compositionally biased region" description="Polar residues" evidence="7">
    <location>
        <begin position="480"/>
        <end position="502"/>
    </location>
</feature>
<dbReference type="Proteomes" id="UP001150925">
    <property type="component" value="Unassembled WGS sequence"/>
</dbReference>
<dbReference type="GO" id="GO:0019905">
    <property type="term" value="F:syntaxin binding"/>
    <property type="evidence" value="ECO:0007669"/>
    <property type="project" value="TreeGrafter"/>
</dbReference>
<evidence type="ECO:0000256" key="3">
    <source>
        <dbReference type="ARBA" id="ARBA00022448"/>
    </source>
</evidence>
<dbReference type="OrthoDB" id="10259024at2759"/>
<name>A0A9W8E530_9FUNG</name>
<dbReference type="PANTHER" id="PTHR12965:SF0">
    <property type="entry name" value="VACUOLAR PROTEIN SORTING-ASSOCIATED PROTEIN 54"/>
    <property type="match status" value="1"/>
</dbReference>
<dbReference type="GO" id="GO:0015031">
    <property type="term" value="P:protein transport"/>
    <property type="evidence" value="ECO:0007669"/>
    <property type="project" value="UniProtKB-KW"/>
</dbReference>
<dbReference type="GO" id="GO:0006896">
    <property type="term" value="P:Golgi to vacuole transport"/>
    <property type="evidence" value="ECO:0007669"/>
    <property type="project" value="TreeGrafter"/>
</dbReference>
<organism evidence="9 10">
    <name type="scientific">Dispira parvispora</name>
    <dbReference type="NCBI Taxonomy" id="1520584"/>
    <lineage>
        <taxon>Eukaryota</taxon>
        <taxon>Fungi</taxon>
        <taxon>Fungi incertae sedis</taxon>
        <taxon>Zoopagomycota</taxon>
        <taxon>Kickxellomycotina</taxon>
        <taxon>Dimargaritomycetes</taxon>
        <taxon>Dimargaritales</taxon>
        <taxon>Dimargaritaceae</taxon>
        <taxon>Dispira</taxon>
    </lineage>
</organism>
<feature type="compositionally biased region" description="Polar residues" evidence="7">
    <location>
        <begin position="514"/>
        <end position="523"/>
    </location>
</feature>
<keyword evidence="6" id="KW-0175">Coiled coil</keyword>
<evidence type="ECO:0000256" key="7">
    <source>
        <dbReference type="SAM" id="MobiDB-lite"/>
    </source>
</evidence>
<protein>
    <recommendedName>
        <fullName evidence="8">Vacuolar protein sorting-associated protein 54 C-terminal domain-containing protein</fullName>
    </recommendedName>
</protein>
<dbReference type="Pfam" id="PF07928">
    <property type="entry name" value="Vps54"/>
    <property type="match status" value="1"/>
</dbReference>
<dbReference type="InterPro" id="IPR012501">
    <property type="entry name" value="Vps54_C"/>
</dbReference>
<keyword evidence="10" id="KW-1185">Reference proteome</keyword>
<proteinExistence type="inferred from homology"/>
<accession>A0A9W8E530</accession>
<dbReference type="Gene3D" id="6.10.250.860">
    <property type="match status" value="1"/>
</dbReference>
<dbReference type="Gene3D" id="1.20.1280.130">
    <property type="match status" value="1"/>
</dbReference>
<dbReference type="GO" id="GO:0000938">
    <property type="term" value="C:GARP complex"/>
    <property type="evidence" value="ECO:0007669"/>
    <property type="project" value="InterPro"/>
</dbReference>
<dbReference type="InterPro" id="IPR039745">
    <property type="entry name" value="Vps54"/>
</dbReference>
<comment type="caution">
    <text evidence="9">The sequence shown here is derived from an EMBL/GenBank/DDBJ whole genome shotgun (WGS) entry which is preliminary data.</text>
</comment>
<evidence type="ECO:0000313" key="9">
    <source>
        <dbReference type="EMBL" id="KAJ1968314.1"/>
    </source>
</evidence>
<evidence type="ECO:0000256" key="4">
    <source>
        <dbReference type="ARBA" id="ARBA00022927"/>
    </source>
</evidence>
<comment type="similarity">
    <text evidence="2">Belongs to the VPS54 family.</text>
</comment>
<evidence type="ECO:0000256" key="2">
    <source>
        <dbReference type="ARBA" id="ARBA00009150"/>
    </source>
</evidence>